<dbReference type="InParanoid" id="A0A6P9EJD5"/>
<feature type="compositionally biased region" description="Basic and acidic residues" evidence="1">
    <location>
        <begin position="40"/>
        <end position="94"/>
    </location>
</feature>
<dbReference type="Proteomes" id="UP000235220">
    <property type="component" value="Unplaced"/>
</dbReference>
<evidence type="ECO:0000256" key="1">
    <source>
        <dbReference type="SAM" id="MobiDB-lite"/>
    </source>
</evidence>
<feature type="domain" description="DCD" evidence="2">
    <location>
        <begin position="121"/>
        <end position="142"/>
    </location>
</feature>
<proteinExistence type="predicted"/>
<keyword evidence="3" id="KW-1185">Reference proteome</keyword>
<evidence type="ECO:0000259" key="2">
    <source>
        <dbReference type="PROSITE" id="PS51222"/>
    </source>
</evidence>
<dbReference type="PROSITE" id="PS51222">
    <property type="entry name" value="DCD"/>
    <property type="match status" value="1"/>
</dbReference>
<sequence length="142" mass="16261">MKEQKDNKNKSDSPVEAPMKQDYKKKETEASTGPDNGGGEVKKLNSREEGSEKNVNDEEHKVKSHQPENDQEKKIIELENHKQKERNEGRHRMSDGSTESQKNKEKHDGTKKIQCDEKNKEKLGGLIFMCNAKTKPASLWDL</sequence>
<feature type="compositionally biased region" description="Basic and acidic residues" evidence="1">
    <location>
        <begin position="101"/>
        <end position="116"/>
    </location>
</feature>
<accession>A0A6P9EJD5</accession>
<feature type="region of interest" description="Disordered" evidence="1">
    <location>
        <begin position="1"/>
        <end position="116"/>
    </location>
</feature>
<dbReference type="GeneID" id="118345310"/>
<dbReference type="InterPro" id="IPR013989">
    <property type="entry name" value="Dev_and_cell_death_domain"/>
</dbReference>
<dbReference type="AlphaFoldDB" id="A0A6P9EJD5"/>
<feature type="compositionally biased region" description="Basic and acidic residues" evidence="1">
    <location>
        <begin position="1"/>
        <end position="29"/>
    </location>
</feature>
<dbReference type="KEGG" id="jre:118345310"/>
<protein>
    <submittedName>
        <fullName evidence="4">DNA topoisomerase 1-like</fullName>
    </submittedName>
</protein>
<reference evidence="4" key="1">
    <citation type="submission" date="2025-08" db="UniProtKB">
        <authorList>
            <consortium name="RefSeq"/>
        </authorList>
    </citation>
    <scope>IDENTIFICATION</scope>
    <source>
        <tissue evidence="4">Leaves</tissue>
    </source>
</reference>
<name>A0A6P9EJD5_JUGRE</name>
<gene>
    <name evidence="4" type="primary">LOC118345310</name>
</gene>
<organism evidence="3 4">
    <name type="scientific">Juglans regia</name>
    <name type="common">English walnut</name>
    <dbReference type="NCBI Taxonomy" id="51240"/>
    <lineage>
        <taxon>Eukaryota</taxon>
        <taxon>Viridiplantae</taxon>
        <taxon>Streptophyta</taxon>
        <taxon>Embryophyta</taxon>
        <taxon>Tracheophyta</taxon>
        <taxon>Spermatophyta</taxon>
        <taxon>Magnoliopsida</taxon>
        <taxon>eudicotyledons</taxon>
        <taxon>Gunneridae</taxon>
        <taxon>Pentapetalae</taxon>
        <taxon>rosids</taxon>
        <taxon>fabids</taxon>
        <taxon>Fagales</taxon>
        <taxon>Juglandaceae</taxon>
        <taxon>Juglans</taxon>
    </lineage>
</organism>
<dbReference type="RefSeq" id="XP_035542857.1">
    <property type="nucleotide sequence ID" value="XM_035686964.1"/>
</dbReference>
<evidence type="ECO:0000313" key="4">
    <source>
        <dbReference type="RefSeq" id="XP_035542857.1"/>
    </source>
</evidence>
<evidence type="ECO:0000313" key="3">
    <source>
        <dbReference type="Proteomes" id="UP000235220"/>
    </source>
</evidence>